<reference evidence="2" key="1">
    <citation type="journal article" date="2014" name="Front. Microbiol.">
        <title>High frequency of phylogenetically diverse reductive dehalogenase-homologous genes in deep subseafloor sedimentary metagenomes.</title>
        <authorList>
            <person name="Kawai M."/>
            <person name="Futagami T."/>
            <person name="Toyoda A."/>
            <person name="Takaki Y."/>
            <person name="Nishi S."/>
            <person name="Hori S."/>
            <person name="Arai W."/>
            <person name="Tsubouchi T."/>
            <person name="Morono Y."/>
            <person name="Uchiyama I."/>
            <person name="Ito T."/>
            <person name="Fujiyama A."/>
            <person name="Inagaki F."/>
            <person name="Takami H."/>
        </authorList>
    </citation>
    <scope>NUCLEOTIDE SEQUENCE</scope>
    <source>
        <strain evidence="2">Expedition CK06-06</strain>
    </source>
</reference>
<gene>
    <name evidence="2" type="ORF">S01H1_54651</name>
</gene>
<dbReference type="AlphaFoldDB" id="X0VKW5"/>
<name>X0VKW5_9ZZZZ</name>
<accession>X0VKW5</accession>
<organism evidence="2">
    <name type="scientific">marine sediment metagenome</name>
    <dbReference type="NCBI Taxonomy" id="412755"/>
    <lineage>
        <taxon>unclassified sequences</taxon>
        <taxon>metagenomes</taxon>
        <taxon>ecological metagenomes</taxon>
    </lineage>
</organism>
<comment type="caution">
    <text evidence="2">The sequence shown here is derived from an EMBL/GenBank/DDBJ whole genome shotgun (WGS) entry which is preliminary data.</text>
</comment>
<proteinExistence type="predicted"/>
<dbReference type="InterPro" id="IPR057868">
    <property type="entry name" value="HMG-CoA"/>
</dbReference>
<dbReference type="Pfam" id="PF25653">
    <property type="entry name" value="HMG-CoA_red_N"/>
    <property type="match status" value="1"/>
</dbReference>
<protein>
    <recommendedName>
        <fullName evidence="1">Hydroxymethylglutaryl-CoA reductase-like domain-containing protein</fullName>
    </recommendedName>
</protein>
<feature type="domain" description="Hydroxymethylglutaryl-CoA reductase-like" evidence="1">
    <location>
        <begin position="8"/>
        <end position="119"/>
    </location>
</feature>
<sequence>MAVVPAFILRRLYVKGSLQGAGTGFSFELRNTLGSGYATAIGPLSVDGDDVPLEDSFFTLDGNDVPFSEVDKDNTFGLPLNRTIVISVRGRTLAPGTHKIGFSFTVPGFGKLGFDFADEATIEARTDGG</sequence>
<evidence type="ECO:0000259" key="1">
    <source>
        <dbReference type="Pfam" id="PF25653"/>
    </source>
</evidence>
<evidence type="ECO:0000313" key="2">
    <source>
        <dbReference type="EMBL" id="GAG18934.1"/>
    </source>
</evidence>
<dbReference type="EMBL" id="BARS01035474">
    <property type="protein sequence ID" value="GAG18934.1"/>
    <property type="molecule type" value="Genomic_DNA"/>
</dbReference>